<sequence length="65" mass="7043">MSLGDGGYSDWQQWTACSATCDGGFMYRTRYCDQPRPQAGGNDCGILGKSTEALICNIETCPGRQ</sequence>
<reference evidence="6" key="2">
    <citation type="submission" date="2020-11" db="EMBL/GenBank/DDBJ databases">
        <authorList>
            <person name="McCartney M.A."/>
            <person name="Auch B."/>
            <person name="Kono T."/>
            <person name="Mallez S."/>
            <person name="Becker A."/>
            <person name="Gohl D.M."/>
            <person name="Silverstein K.A.T."/>
            <person name="Koren S."/>
            <person name="Bechman K.B."/>
            <person name="Herman A."/>
            <person name="Abrahante J.E."/>
            <person name="Garbe J."/>
        </authorList>
    </citation>
    <scope>NUCLEOTIDE SEQUENCE</scope>
    <source>
        <strain evidence="6">Duluth1</strain>
        <tissue evidence="6">Whole animal</tissue>
    </source>
</reference>
<protein>
    <submittedName>
        <fullName evidence="6">Uncharacterized protein</fullName>
    </submittedName>
</protein>
<comment type="subcellular location">
    <subcellularLocation>
        <location evidence="1">Secreted</location>
    </subcellularLocation>
</comment>
<evidence type="ECO:0000256" key="3">
    <source>
        <dbReference type="ARBA" id="ARBA00022729"/>
    </source>
</evidence>
<evidence type="ECO:0000256" key="2">
    <source>
        <dbReference type="ARBA" id="ARBA00022525"/>
    </source>
</evidence>
<evidence type="ECO:0000313" key="6">
    <source>
        <dbReference type="EMBL" id="KAH3819053.1"/>
    </source>
</evidence>
<dbReference type="SUPFAM" id="SSF82895">
    <property type="entry name" value="TSP-1 type 1 repeat"/>
    <property type="match status" value="1"/>
</dbReference>
<dbReference type="PANTHER" id="PTHR22906">
    <property type="entry name" value="PROPERDIN"/>
    <property type="match status" value="1"/>
</dbReference>
<dbReference type="PROSITE" id="PS50092">
    <property type="entry name" value="TSP1"/>
    <property type="match status" value="1"/>
</dbReference>
<dbReference type="InterPro" id="IPR000884">
    <property type="entry name" value="TSP1_rpt"/>
</dbReference>
<dbReference type="InterPro" id="IPR052065">
    <property type="entry name" value="Compl_asym_regulator"/>
</dbReference>
<keyword evidence="2" id="KW-0964">Secreted</keyword>
<keyword evidence="3" id="KW-0732">Signal</keyword>
<dbReference type="AlphaFoldDB" id="A0A9D4GLH4"/>
<comment type="caution">
    <text evidence="6">The sequence shown here is derived from an EMBL/GenBank/DDBJ whole genome shotgun (WGS) entry which is preliminary data.</text>
</comment>
<evidence type="ECO:0000256" key="5">
    <source>
        <dbReference type="ARBA" id="ARBA00023157"/>
    </source>
</evidence>
<dbReference type="InterPro" id="IPR036383">
    <property type="entry name" value="TSP1_rpt_sf"/>
</dbReference>
<evidence type="ECO:0000256" key="1">
    <source>
        <dbReference type="ARBA" id="ARBA00004613"/>
    </source>
</evidence>
<gene>
    <name evidence="6" type="ORF">DPMN_120783</name>
</gene>
<dbReference type="PANTHER" id="PTHR22906:SF43">
    <property type="entry name" value="PROPERDIN"/>
    <property type="match status" value="1"/>
</dbReference>
<dbReference type="Gene3D" id="2.20.100.10">
    <property type="entry name" value="Thrombospondin type-1 (TSP1) repeat"/>
    <property type="match status" value="1"/>
</dbReference>
<evidence type="ECO:0000256" key="4">
    <source>
        <dbReference type="ARBA" id="ARBA00022737"/>
    </source>
</evidence>
<keyword evidence="4" id="KW-0677">Repeat</keyword>
<reference evidence="6" key="1">
    <citation type="journal article" date="2019" name="bioRxiv">
        <title>The Genome of the Zebra Mussel, Dreissena polymorpha: A Resource for Invasive Species Research.</title>
        <authorList>
            <person name="McCartney M.A."/>
            <person name="Auch B."/>
            <person name="Kono T."/>
            <person name="Mallez S."/>
            <person name="Zhang Y."/>
            <person name="Obille A."/>
            <person name="Becker A."/>
            <person name="Abrahante J.E."/>
            <person name="Garbe J."/>
            <person name="Badalamenti J.P."/>
            <person name="Herman A."/>
            <person name="Mangelson H."/>
            <person name="Liachko I."/>
            <person name="Sullivan S."/>
            <person name="Sone E.D."/>
            <person name="Koren S."/>
            <person name="Silverstein K.A.T."/>
            <person name="Beckman K.B."/>
            <person name="Gohl D.M."/>
        </authorList>
    </citation>
    <scope>NUCLEOTIDE SEQUENCE</scope>
    <source>
        <strain evidence="6">Duluth1</strain>
        <tissue evidence="6">Whole animal</tissue>
    </source>
</reference>
<dbReference type="Proteomes" id="UP000828390">
    <property type="component" value="Unassembled WGS sequence"/>
</dbReference>
<name>A0A9D4GLH4_DREPO</name>
<keyword evidence="5" id="KW-1015">Disulfide bond</keyword>
<organism evidence="6 7">
    <name type="scientific">Dreissena polymorpha</name>
    <name type="common">Zebra mussel</name>
    <name type="synonym">Mytilus polymorpha</name>
    <dbReference type="NCBI Taxonomy" id="45954"/>
    <lineage>
        <taxon>Eukaryota</taxon>
        <taxon>Metazoa</taxon>
        <taxon>Spiralia</taxon>
        <taxon>Lophotrochozoa</taxon>
        <taxon>Mollusca</taxon>
        <taxon>Bivalvia</taxon>
        <taxon>Autobranchia</taxon>
        <taxon>Heteroconchia</taxon>
        <taxon>Euheterodonta</taxon>
        <taxon>Imparidentia</taxon>
        <taxon>Neoheterodontei</taxon>
        <taxon>Myida</taxon>
        <taxon>Dreissenoidea</taxon>
        <taxon>Dreissenidae</taxon>
        <taxon>Dreissena</taxon>
    </lineage>
</organism>
<dbReference type="FunFam" id="2.20.100.10:FF:000007">
    <property type="entry name" value="Thrombospondin 1"/>
    <property type="match status" value="1"/>
</dbReference>
<dbReference type="SMART" id="SM00209">
    <property type="entry name" value="TSP1"/>
    <property type="match status" value="1"/>
</dbReference>
<dbReference type="EMBL" id="JAIWYP010000005">
    <property type="protein sequence ID" value="KAH3819053.1"/>
    <property type="molecule type" value="Genomic_DNA"/>
</dbReference>
<accession>A0A9D4GLH4</accession>
<proteinExistence type="predicted"/>
<dbReference type="Pfam" id="PF00090">
    <property type="entry name" value="TSP_1"/>
    <property type="match status" value="1"/>
</dbReference>
<keyword evidence="7" id="KW-1185">Reference proteome</keyword>
<evidence type="ECO:0000313" key="7">
    <source>
        <dbReference type="Proteomes" id="UP000828390"/>
    </source>
</evidence>